<dbReference type="Proteomes" id="UP000694429">
    <property type="component" value="Chromosome 12"/>
</dbReference>
<protein>
    <submittedName>
        <fullName evidence="1">Uncharacterized protein</fullName>
    </submittedName>
</protein>
<dbReference type="AlphaFoldDB" id="A0A8C0MDD6"/>
<reference evidence="1" key="2">
    <citation type="submission" date="2025-08" db="UniProtKB">
        <authorList>
            <consortium name="Ensembl"/>
        </authorList>
    </citation>
    <scope>IDENTIFICATION</scope>
</reference>
<name>A0A8C0MDD6_CANLF</name>
<dbReference type="Ensembl" id="ENSCAFT00030007829.1">
    <property type="protein sequence ID" value="ENSCAFP00030006869.1"/>
    <property type="gene ID" value="ENSCAFG00030004256.1"/>
</dbReference>
<evidence type="ECO:0000313" key="1">
    <source>
        <dbReference type="Ensembl" id="ENSCAFP00030006869.1"/>
    </source>
</evidence>
<sequence>PGLGGGAGPTRLHVALPQAVPSKVDLNHLRHPAHLSRGSALKHTDLPCRATSEDQAGGPANLDCASTGQAYDLDTWARDLQLSLASGKQRVAWTENFVPVFS</sequence>
<evidence type="ECO:0000313" key="2">
    <source>
        <dbReference type="Proteomes" id="UP000694429"/>
    </source>
</evidence>
<dbReference type="SUPFAM" id="SSF101386">
    <property type="entry name" value="all-alpha NTP pyrophosphatases"/>
    <property type="match status" value="1"/>
</dbReference>
<accession>A0A8C0MDD6</accession>
<proteinExistence type="predicted"/>
<reference evidence="1" key="1">
    <citation type="submission" date="2019-03" db="EMBL/GenBank/DDBJ databases">
        <authorList>
            <person name="Warren W.C."/>
            <person name="Johnson G.S."/>
        </authorList>
    </citation>
    <scope>NUCLEOTIDE SEQUENCE [LARGE SCALE GENOMIC DNA]</scope>
    <source>
        <strain evidence="1">Basenji</strain>
    </source>
</reference>
<organism evidence="1 2">
    <name type="scientific">Canis lupus familiaris</name>
    <name type="common">Dog</name>
    <name type="synonym">Canis familiaris</name>
    <dbReference type="NCBI Taxonomy" id="9615"/>
    <lineage>
        <taxon>Eukaryota</taxon>
        <taxon>Metazoa</taxon>
        <taxon>Chordata</taxon>
        <taxon>Craniata</taxon>
        <taxon>Vertebrata</taxon>
        <taxon>Euteleostomi</taxon>
        <taxon>Mammalia</taxon>
        <taxon>Eutheria</taxon>
        <taxon>Laurasiatheria</taxon>
        <taxon>Carnivora</taxon>
        <taxon>Caniformia</taxon>
        <taxon>Canidae</taxon>
        <taxon>Canis</taxon>
    </lineage>
</organism>